<organism evidence="1 2">
    <name type="scientific">Mytilus edulis</name>
    <name type="common">Blue mussel</name>
    <dbReference type="NCBI Taxonomy" id="6550"/>
    <lineage>
        <taxon>Eukaryota</taxon>
        <taxon>Metazoa</taxon>
        <taxon>Spiralia</taxon>
        <taxon>Lophotrochozoa</taxon>
        <taxon>Mollusca</taxon>
        <taxon>Bivalvia</taxon>
        <taxon>Autobranchia</taxon>
        <taxon>Pteriomorphia</taxon>
        <taxon>Mytilida</taxon>
        <taxon>Mytiloidea</taxon>
        <taxon>Mytilidae</taxon>
        <taxon>Mytilinae</taxon>
        <taxon>Mytilus</taxon>
    </lineage>
</organism>
<reference evidence="1" key="1">
    <citation type="submission" date="2021-03" db="EMBL/GenBank/DDBJ databases">
        <authorList>
            <person name="Bekaert M."/>
        </authorList>
    </citation>
    <scope>NUCLEOTIDE SEQUENCE</scope>
</reference>
<evidence type="ECO:0000313" key="1">
    <source>
        <dbReference type="EMBL" id="CAG2224813.1"/>
    </source>
</evidence>
<proteinExistence type="predicted"/>
<dbReference type="AlphaFoldDB" id="A0A8S3SSQ9"/>
<sequence length="160" mass="18387">MTPEEFTKIFETSYQEALENIMNSPFRNSSRSKHGKVDNQFQSKISAIVSAEFENIEFEGELSAKLFLSVLQDAPTEVSSENRAQLYQKNATKLDSTMTDSDQSVLYYITGYIISKLQKKTFQHKNLKNQKIREAMTNFVVKQSTMLQEHVKSLRSGTRN</sequence>
<protein>
    <submittedName>
        <fullName evidence="1">Uncharacterized protein</fullName>
    </submittedName>
</protein>
<evidence type="ECO:0000313" key="2">
    <source>
        <dbReference type="Proteomes" id="UP000683360"/>
    </source>
</evidence>
<name>A0A8S3SSQ9_MYTED</name>
<comment type="caution">
    <text evidence="1">The sequence shown here is derived from an EMBL/GenBank/DDBJ whole genome shotgun (WGS) entry which is preliminary data.</text>
</comment>
<gene>
    <name evidence="1" type="ORF">MEDL_37961</name>
</gene>
<keyword evidence="2" id="KW-1185">Reference proteome</keyword>
<dbReference type="Proteomes" id="UP000683360">
    <property type="component" value="Unassembled WGS sequence"/>
</dbReference>
<dbReference type="OrthoDB" id="6078521at2759"/>
<accession>A0A8S3SSQ9</accession>
<dbReference type="EMBL" id="CAJPWZ010001819">
    <property type="protein sequence ID" value="CAG2224813.1"/>
    <property type="molecule type" value="Genomic_DNA"/>
</dbReference>